<evidence type="ECO:0000313" key="9">
    <source>
        <dbReference type="Proteomes" id="UP001044222"/>
    </source>
</evidence>
<evidence type="ECO:0000256" key="6">
    <source>
        <dbReference type="SAM" id="MobiDB-lite"/>
    </source>
</evidence>
<keyword evidence="2" id="KW-0677">Repeat</keyword>
<dbReference type="InterPro" id="IPR036236">
    <property type="entry name" value="Znf_C2H2_sf"/>
</dbReference>
<evidence type="ECO:0000256" key="1">
    <source>
        <dbReference type="ARBA" id="ARBA00022723"/>
    </source>
</evidence>
<dbReference type="FunFam" id="3.30.160.60:FF:000358">
    <property type="entry name" value="zinc finger protein 24"/>
    <property type="match status" value="1"/>
</dbReference>
<keyword evidence="4" id="KW-0862">Zinc</keyword>
<dbReference type="FunFam" id="3.30.160.60:FF:000690">
    <property type="entry name" value="Zinc finger protein 354C"/>
    <property type="match status" value="1"/>
</dbReference>
<dbReference type="Gene3D" id="3.30.160.60">
    <property type="entry name" value="Classic Zinc Finger"/>
    <property type="match status" value="4"/>
</dbReference>
<keyword evidence="1" id="KW-0479">Metal-binding</keyword>
<protein>
    <recommendedName>
        <fullName evidence="7">C2H2-type domain-containing protein</fullName>
    </recommendedName>
</protein>
<evidence type="ECO:0000256" key="4">
    <source>
        <dbReference type="ARBA" id="ARBA00022833"/>
    </source>
</evidence>
<name>A0A9D3LR20_ANGAN</name>
<dbReference type="InterPro" id="IPR013087">
    <property type="entry name" value="Znf_C2H2_type"/>
</dbReference>
<dbReference type="PANTHER" id="PTHR23226:SF377">
    <property type="entry name" value="ZINC FINGER AND SCAN DOMAIN-CONTAINING PROTEIN 20"/>
    <property type="match status" value="1"/>
</dbReference>
<keyword evidence="9" id="KW-1185">Reference proteome</keyword>
<organism evidence="8 9">
    <name type="scientific">Anguilla anguilla</name>
    <name type="common">European freshwater eel</name>
    <name type="synonym">Muraena anguilla</name>
    <dbReference type="NCBI Taxonomy" id="7936"/>
    <lineage>
        <taxon>Eukaryota</taxon>
        <taxon>Metazoa</taxon>
        <taxon>Chordata</taxon>
        <taxon>Craniata</taxon>
        <taxon>Vertebrata</taxon>
        <taxon>Euteleostomi</taxon>
        <taxon>Actinopterygii</taxon>
        <taxon>Neopterygii</taxon>
        <taxon>Teleostei</taxon>
        <taxon>Anguilliformes</taxon>
        <taxon>Anguillidae</taxon>
        <taxon>Anguilla</taxon>
    </lineage>
</organism>
<feature type="compositionally biased region" description="Basic and acidic residues" evidence="6">
    <location>
        <begin position="206"/>
        <end position="234"/>
    </location>
</feature>
<dbReference type="GO" id="GO:0008270">
    <property type="term" value="F:zinc ion binding"/>
    <property type="evidence" value="ECO:0007669"/>
    <property type="project" value="UniProtKB-KW"/>
</dbReference>
<dbReference type="PROSITE" id="PS50157">
    <property type="entry name" value="ZINC_FINGER_C2H2_2"/>
    <property type="match status" value="4"/>
</dbReference>
<dbReference type="GO" id="GO:0000978">
    <property type="term" value="F:RNA polymerase II cis-regulatory region sequence-specific DNA binding"/>
    <property type="evidence" value="ECO:0007669"/>
    <property type="project" value="TreeGrafter"/>
</dbReference>
<evidence type="ECO:0000256" key="2">
    <source>
        <dbReference type="ARBA" id="ARBA00022737"/>
    </source>
</evidence>
<reference evidence="8" key="1">
    <citation type="submission" date="2021-01" db="EMBL/GenBank/DDBJ databases">
        <title>A chromosome-scale assembly of European eel, Anguilla anguilla.</title>
        <authorList>
            <person name="Henkel C."/>
            <person name="Jong-Raadsen S.A."/>
            <person name="Dufour S."/>
            <person name="Weltzien F.-A."/>
            <person name="Palstra A.P."/>
            <person name="Pelster B."/>
            <person name="Spaink H.P."/>
            <person name="Van Den Thillart G.E."/>
            <person name="Jansen H."/>
            <person name="Zahm M."/>
            <person name="Klopp C."/>
            <person name="Cedric C."/>
            <person name="Louis A."/>
            <person name="Berthelot C."/>
            <person name="Parey E."/>
            <person name="Roest Crollius H."/>
            <person name="Montfort J."/>
            <person name="Robinson-Rechavi M."/>
            <person name="Bucao C."/>
            <person name="Bouchez O."/>
            <person name="Gislard M."/>
            <person name="Lluch J."/>
            <person name="Milhes M."/>
            <person name="Lampietro C."/>
            <person name="Lopez Roques C."/>
            <person name="Donnadieu C."/>
            <person name="Braasch I."/>
            <person name="Desvignes T."/>
            <person name="Postlethwait J."/>
            <person name="Bobe J."/>
            <person name="Guiguen Y."/>
            <person name="Dirks R."/>
        </authorList>
    </citation>
    <scope>NUCLEOTIDE SEQUENCE</scope>
    <source>
        <strain evidence="8">Tag_6206</strain>
        <tissue evidence="8">Liver</tissue>
    </source>
</reference>
<dbReference type="PROSITE" id="PS00028">
    <property type="entry name" value="ZINC_FINGER_C2H2_1"/>
    <property type="match status" value="4"/>
</dbReference>
<accession>A0A9D3LR20</accession>
<dbReference type="Pfam" id="PF00096">
    <property type="entry name" value="zf-C2H2"/>
    <property type="match status" value="4"/>
</dbReference>
<feature type="domain" description="C2H2-type" evidence="7">
    <location>
        <begin position="497"/>
        <end position="524"/>
    </location>
</feature>
<feature type="region of interest" description="Disordered" evidence="6">
    <location>
        <begin position="347"/>
        <end position="397"/>
    </location>
</feature>
<dbReference type="FunFam" id="3.30.160.60:FF:002343">
    <property type="entry name" value="Zinc finger protein 33A"/>
    <property type="match status" value="2"/>
</dbReference>
<dbReference type="GO" id="GO:0000981">
    <property type="term" value="F:DNA-binding transcription factor activity, RNA polymerase II-specific"/>
    <property type="evidence" value="ECO:0007669"/>
    <property type="project" value="TreeGrafter"/>
</dbReference>
<proteinExistence type="predicted"/>
<dbReference type="AlphaFoldDB" id="A0A9D3LR20"/>
<dbReference type="Proteomes" id="UP001044222">
    <property type="component" value="Chromosome 14"/>
</dbReference>
<dbReference type="PANTHER" id="PTHR23226">
    <property type="entry name" value="ZINC FINGER AND SCAN DOMAIN-CONTAINING"/>
    <property type="match status" value="1"/>
</dbReference>
<feature type="domain" description="C2H2-type" evidence="7">
    <location>
        <begin position="469"/>
        <end position="496"/>
    </location>
</feature>
<dbReference type="SMART" id="SM00355">
    <property type="entry name" value="ZnF_C2H2"/>
    <property type="match status" value="4"/>
</dbReference>
<feature type="compositionally biased region" description="Basic and acidic residues" evidence="6">
    <location>
        <begin position="157"/>
        <end position="173"/>
    </location>
</feature>
<evidence type="ECO:0000256" key="3">
    <source>
        <dbReference type="ARBA" id="ARBA00022771"/>
    </source>
</evidence>
<evidence type="ECO:0000259" key="7">
    <source>
        <dbReference type="PROSITE" id="PS50157"/>
    </source>
</evidence>
<feature type="region of interest" description="Disordered" evidence="6">
    <location>
        <begin position="145"/>
        <end position="321"/>
    </location>
</feature>
<sequence length="559" mass="62632">MVNFVTFQAQLASIMEVLAKAAVVEITKLVEDSSAEIRLEISRNQYENVALRRKLSRMQSELVRARGCRETKGAEKSSVKGYGLHGPIQICDGDYTDDRHSLEEGVFGDEWGGRQWKDGDVRVVEDDIFLQSITLTEEFQSMDVEKDVPSSLPIKENGPKRGLVRDIPKEGLRPSDFCATEVRGPTERHRREACPEYPDTQPIPAERPEELAGLQRDGRGNEEELDVKDDRGREPSAGPEHSVRPQNGPGAERAFERGRLPRASPTQGYSDLEAEDQQCANVRGDLQRLLGQAEPHPNQVAEGSGNSTPSSGSPDLKPHVGTSNLACVKEEVEIKSICIEETAAERVERQDRETLSSVKSEGQAFQPGPHRLQASEDGTRESLSTAESGSDTEDSPIFQMTDSIELYGRTDTADSADTHSGLSFTHLNSVHDQVHPGKKAFRCTQCGKYYSHRNNLYRHRRIHTGEKPFTCVHCGKSFTHQSNLYEHERIHTGERPFSCVVCGKSFTQQSNLKRHQRIHTGERPYSCMHCGKTFTRLMHLKMHQQVHFGGKPHSSFEYC</sequence>
<comment type="caution">
    <text evidence="8">The sequence shown here is derived from an EMBL/GenBank/DDBJ whole genome shotgun (WGS) entry which is preliminary data.</text>
</comment>
<feature type="compositionally biased region" description="Low complexity" evidence="6">
    <location>
        <begin position="303"/>
        <end position="314"/>
    </location>
</feature>
<evidence type="ECO:0000256" key="5">
    <source>
        <dbReference type="PROSITE-ProRule" id="PRU00042"/>
    </source>
</evidence>
<feature type="domain" description="C2H2-type" evidence="7">
    <location>
        <begin position="525"/>
        <end position="552"/>
    </location>
</feature>
<dbReference type="SUPFAM" id="SSF57667">
    <property type="entry name" value="beta-beta-alpha zinc fingers"/>
    <property type="match status" value="2"/>
</dbReference>
<feature type="compositionally biased region" description="Basic and acidic residues" evidence="6">
    <location>
        <begin position="184"/>
        <end position="194"/>
    </location>
</feature>
<gene>
    <name evidence="8" type="ORF">ANANG_G00245020</name>
</gene>
<feature type="domain" description="C2H2-type" evidence="7">
    <location>
        <begin position="441"/>
        <end position="468"/>
    </location>
</feature>
<dbReference type="EMBL" id="JAFIRN010000014">
    <property type="protein sequence ID" value="KAG5835532.1"/>
    <property type="molecule type" value="Genomic_DNA"/>
</dbReference>
<evidence type="ECO:0000313" key="8">
    <source>
        <dbReference type="EMBL" id="KAG5835532.1"/>
    </source>
</evidence>
<keyword evidence="3 5" id="KW-0863">Zinc-finger</keyword>